<dbReference type="EMBL" id="LFYR01000216">
    <property type="protein sequence ID" value="KMZ75066.1"/>
    <property type="molecule type" value="Genomic_DNA"/>
</dbReference>
<feature type="domain" description="TATA element modulatory factor 1 TATA binding" evidence="6">
    <location>
        <begin position="873"/>
        <end position="972"/>
    </location>
</feature>
<protein>
    <submittedName>
        <fullName evidence="7">Golgin candidate 5</fullName>
    </submittedName>
</protein>
<dbReference type="Pfam" id="PF12329">
    <property type="entry name" value="TMF_DNA_bd"/>
    <property type="match status" value="1"/>
</dbReference>
<dbReference type="Proteomes" id="UP000036987">
    <property type="component" value="Unassembled WGS sequence"/>
</dbReference>
<evidence type="ECO:0000313" key="7">
    <source>
        <dbReference type="EMBL" id="KMZ75066.1"/>
    </source>
</evidence>
<feature type="compositionally biased region" description="Basic and acidic residues" evidence="5">
    <location>
        <begin position="722"/>
        <end position="735"/>
    </location>
</feature>
<feature type="compositionally biased region" description="Polar residues" evidence="5">
    <location>
        <begin position="85"/>
        <end position="99"/>
    </location>
</feature>
<reference evidence="8" key="1">
    <citation type="journal article" date="2016" name="Nature">
        <title>The genome of the seagrass Zostera marina reveals angiosperm adaptation to the sea.</title>
        <authorList>
            <person name="Olsen J.L."/>
            <person name="Rouze P."/>
            <person name="Verhelst B."/>
            <person name="Lin Y.-C."/>
            <person name="Bayer T."/>
            <person name="Collen J."/>
            <person name="Dattolo E."/>
            <person name="De Paoli E."/>
            <person name="Dittami S."/>
            <person name="Maumus F."/>
            <person name="Michel G."/>
            <person name="Kersting A."/>
            <person name="Lauritano C."/>
            <person name="Lohaus R."/>
            <person name="Toepel M."/>
            <person name="Tonon T."/>
            <person name="Vanneste K."/>
            <person name="Amirebrahimi M."/>
            <person name="Brakel J."/>
            <person name="Bostroem C."/>
            <person name="Chovatia M."/>
            <person name="Grimwood J."/>
            <person name="Jenkins J.W."/>
            <person name="Jueterbock A."/>
            <person name="Mraz A."/>
            <person name="Stam W.T."/>
            <person name="Tice H."/>
            <person name="Bornberg-Bauer E."/>
            <person name="Green P.J."/>
            <person name="Pearson G.A."/>
            <person name="Procaccini G."/>
            <person name="Duarte C.M."/>
            <person name="Schmutz J."/>
            <person name="Reusch T.B.H."/>
            <person name="Van de Peer Y."/>
        </authorList>
    </citation>
    <scope>NUCLEOTIDE SEQUENCE [LARGE SCALE GENOMIC DNA]</scope>
    <source>
        <strain evidence="8">cv. Finnish</strain>
    </source>
</reference>
<feature type="compositionally biased region" description="Basic and acidic residues" evidence="5">
    <location>
        <begin position="100"/>
        <end position="125"/>
    </location>
</feature>
<evidence type="ECO:0000256" key="3">
    <source>
        <dbReference type="ARBA" id="ARBA00023054"/>
    </source>
</evidence>
<feature type="region of interest" description="Disordered" evidence="5">
    <location>
        <begin position="717"/>
        <end position="737"/>
    </location>
</feature>
<feature type="compositionally biased region" description="Acidic residues" evidence="5">
    <location>
        <begin position="43"/>
        <end position="53"/>
    </location>
</feature>
<comment type="caution">
    <text evidence="7">The sequence shown here is derived from an EMBL/GenBank/DDBJ whole genome shotgun (WGS) entry which is preliminary data.</text>
</comment>
<accession>A0A0K9Q182</accession>
<dbReference type="AlphaFoldDB" id="A0A0K9Q182"/>
<evidence type="ECO:0000259" key="6">
    <source>
        <dbReference type="Pfam" id="PF12325"/>
    </source>
</evidence>
<dbReference type="InterPro" id="IPR022091">
    <property type="entry name" value="TMF_TATA-bd"/>
</dbReference>
<feature type="coiled-coil region" evidence="4">
    <location>
        <begin position="585"/>
        <end position="637"/>
    </location>
</feature>
<evidence type="ECO:0000256" key="5">
    <source>
        <dbReference type="SAM" id="MobiDB-lite"/>
    </source>
</evidence>
<feature type="coiled-coil region" evidence="4">
    <location>
        <begin position="893"/>
        <end position="920"/>
    </location>
</feature>
<feature type="compositionally biased region" description="Low complexity" evidence="5">
    <location>
        <begin position="54"/>
        <end position="69"/>
    </location>
</feature>
<keyword evidence="2" id="KW-0333">Golgi apparatus</keyword>
<gene>
    <name evidence="7" type="ORF">ZOSMA_11G00920</name>
</gene>
<evidence type="ECO:0000256" key="2">
    <source>
        <dbReference type="ARBA" id="ARBA00023034"/>
    </source>
</evidence>
<feature type="compositionally biased region" description="Acidic residues" evidence="5">
    <location>
        <begin position="167"/>
        <end position="177"/>
    </location>
</feature>
<evidence type="ECO:0000256" key="1">
    <source>
        <dbReference type="ARBA" id="ARBA00004555"/>
    </source>
</evidence>
<comment type="subcellular location">
    <subcellularLocation>
        <location evidence="1">Golgi apparatus</location>
    </subcellularLocation>
</comment>
<dbReference type="OrthoDB" id="74178at2759"/>
<keyword evidence="3 4" id="KW-0175">Coiled coil</keyword>
<dbReference type="STRING" id="29655.A0A0K9Q182"/>
<evidence type="ECO:0000256" key="4">
    <source>
        <dbReference type="SAM" id="Coils"/>
    </source>
</evidence>
<name>A0A0K9Q182_ZOSMR</name>
<dbReference type="PANTHER" id="PTHR47347:SF2">
    <property type="entry name" value="GOLGIN CANDIDATE 5"/>
    <property type="match status" value="1"/>
</dbReference>
<dbReference type="InterPro" id="IPR022092">
    <property type="entry name" value="TMF_DNA-bd"/>
</dbReference>
<organism evidence="7 8">
    <name type="scientific">Zostera marina</name>
    <name type="common">Eelgrass</name>
    <dbReference type="NCBI Taxonomy" id="29655"/>
    <lineage>
        <taxon>Eukaryota</taxon>
        <taxon>Viridiplantae</taxon>
        <taxon>Streptophyta</taxon>
        <taxon>Embryophyta</taxon>
        <taxon>Tracheophyta</taxon>
        <taxon>Spermatophyta</taxon>
        <taxon>Magnoliopsida</taxon>
        <taxon>Liliopsida</taxon>
        <taxon>Zosteraceae</taxon>
        <taxon>Zostera</taxon>
    </lineage>
</organism>
<feature type="region of interest" description="Disordered" evidence="5">
    <location>
        <begin position="35"/>
        <end position="178"/>
    </location>
</feature>
<dbReference type="Pfam" id="PF12325">
    <property type="entry name" value="TMF_TATA_bd"/>
    <property type="match status" value="1"/>
</dbReference>
<feature type="coiled-coil region" evidence="4">
    <location>
        <begin position="945"/>
        <end position="972"/>
    </location>
</feature>
<dbReference type="PANTHER" id="PTHR47347">
    <property type="entry name" value="GOLGIN CANDIDATE 5"/>
    <property type="match status" value="1"/>
</dbReference>
<feature type="compositionally biased region" description="Basic and acidic residues" evidence="5">
    <location>
        <begin position="140"/>
        <end position="163"/>
    </location>
</feature>
<proteinExistence type="predicted"/>
<feature type="region of interest" description="Disordered" evidence="5">
    <location>
        <begin position="201"/>
        <end position="228"/>
    </location>
</feature>
<feature type="coiled-coil region" evidence="4">
    <location>
        <begin position="364"/>
        <end position="449"/>
    </location>
</feature>
<dbReference type="GO" id="GO:0005794">
    <property type="term" value="C:Golgi apparatus"/>
    <property type="evidence" value="ECO:0007669"/>
    <property type="project" value="UniProtKB-SubCell"/>
</dbReference>
<sequence length="988" mass="111996">MSWLGKVSLGGFPDLDLAGAVTKISESVKNMEKNFDNALGLEENPDNENENENGDSSNSEGIWSSSSDSKTLFDPVMSFMGRAGESNTENAESLSSSFPETREMHSPESRNSTEENRASDDKVVESDYQELQTTSNTIHMESHEGNTKSKSSVDKNLESKDNVELAEQNEGENIESIDEAHLEKSMSISSYEVETSEPVELHLLNDSQRSHEKEREKEKDFVNEHMENDSKQVVKVGTLDSSSSVISNDLSNEKYETKTEKNVDEGASKDTHIQDNSRLDLPTETLNSSSDVILTDISNDQLPESSFIKISVMPLESDTLKYEPNTETKMLEPHPGEGIDNSESTEMLVSETHIAKTPYHNTDLEKLTKEMKMMESALQGAARQAQAKADEISRVMNENELLKATLEDLKKKSIEAENDALREEYHQRVSLLERKVYALTKERDTLRREQNKKSDVGILLKEKDEIISQVMAEGENLSKKQAAQEGTIRKLRAQIREFEEEKERLNSKILVEETKVESIKRDKAATEKLLQETTERNQAELAAQKEFFTNALNAAREAEALAEMRANNEAKIELEDRLRDAFERESMLVQTLEELRQTLSRTERQAVFKEDMLQKDIDDLQKRYQASELRYNELITQVPESTRPLLRQIEAMQETAARKTEAWAGVEANLNARLEAAEAKASSSEEKERLMGDRLSQTLSRLTVLETQIACLRTEQTQLSRSLEKERQRASESRQENLAAMEEVATHVGRSRQLEDELREIRGKHKQELKEVLVHKELIEKDLERERTARIELERNSHHEITLSNQDPMAKHAGRNLENGNISVGKLSSAGSLGSMEESYFLQASLDSLDGSLSDRRNSGELSHYFLKSMTPSTFEAALRQKDGELSSYISRLASLETTRDSLAEELVKMTEQCEKLRAEACLIPGLRAELEALRRRHSSALELMGERDEELEELRADIIDLKEMYREQVDLLVNKIQMVSSSTIVAT</sequence>
<dbReference type="OMA" id="QWESVER"/>
<keyword evidence="8" id="KW-1185">Reference proteome</keyword>
<evidence type="ECO:0000313" key="8">
    <source>
        <dbReference type="Proteomes" id="UP000036987"/>
    </source>
</evidence>
<feature type="compositionally biased region" description="Basic and acidic residues" evidence="5">
    <location>
        <begin position="208"/>
        <end position="228"/>
    </location>
</feature>
<feature type="compositionally biased region" description="Polar residues" evidence="5">
    <location>
        <begin position="129"/>
        <end position="139"/>
    </location>
</feature>
<feature type="coiled-coil region" evidence="4">
    <location>
        <begin position="481"/>
        <end position="536"/>
    </location>
</feature>